<reference evidence="1" key="1">
    <citation type="submission" date="2022-11" db="EMBL/GenBank/DDBJ databases">
        <authorList>
            <person name="Petersen C."/>
        </authorList>
    </citation>
    <scope>NUCLEOTIDE SEQUENCE</scope>
    <source>
        <strain evidence="1">IBT 20477</strain>
    </source>
</reference>
<keyword evidence="2" id="KW-1185">Reference proteome</keyword>
<proteinExistence type="predicted"/>
<dbReference type="OrthoDB" id="10450209at2759"/>
<reference evidence="1" key="2">
    <citation type="journal article" date="2023" name="IMA Fungus">
        <title>Comparative genomic study of the Penicillium genus elucidates a diverse pangenome and 15 lateral gene transfer events.</title>
        <authorList>
            <person name="Petersen C."/>
            <person name="Sorensen T."/>
            <person name="Nielsen M.R."/>
            <person name="Sondergaard T.E."/>
            <person name="Sorensen J.L."/>
            <person name="Fitzpatrick D.A."/>
            <person name="Frisvad J.C."/>
            <person name="Nielsen K.L."/>
        </authorList>
    </citation>
    <scope>NUCLEOTIDE SEQUENCE</scope>
    <source>
        <strain evidence="1">IBT 20477</strain>
    </source>
</reference>
<organism evidence="1 2">
    <name type="scientific">Penicillium cf. viridicatum</name>
    <dbReference type="NCBI Taxonomy" id="2972119"/>
    <lineage>
        <taxon>Eukaryota</taxon>
        <taxon>Fungi</taxon>
        <taxon>Dikarya</taxon>
        <taxon>Ascomycota</taxon>
        <taxon>Pezizomycotina</taxon>
        <taxon>Eurotiomycetes</taxon>
        <taxon>Eurotiomycetidae</taxon>
        <taxon>Eurotiales</taxon>
        <taxon>Aspergillaceae</taxon>
        <taxon>Penicillium</taxon>
    </lineage>
</organism>
<evidence type="ECO:0000313" key="2">
    <source>
        <dbReference type="Proteomes" id="UP001150942"/>
    </source>
</evidence>
<gene>
    <name evidence="1" type="ORF">N7449_005737</name>
</gene>
<comment type="caution">
    <text evidence="1">The sequence shown here is derived from an EMBL/GenBank/DDBJ whole genome shotgun (WGS) entry which is preliminary data.</text>
</comment>
<sequence length="86" mass="9990">MQKATPYLQLFRVAPRAQGQSAEKNGRRIAERNNQLYFKPNNSANKRRLSQCPHNRAFFRTGGSGHDAKFLSVLAKLMSYKHIREW</sequence>
<dbReference type="Proteomes" id="UP001150942">
    <property type="component" value="Unassembled WGS sequence"/>
</dbReference>
<dbReference type="AlphaFoldDB" id="A0A9W9MGM7"/>
<dbReference type="EMBL" id="JAPQKQ010000004">
    <property type="protein sequence ID" value="KAJ5200934.1"/>
    <property type="molecule type" value="Genomic_DNA"/>
</dbReference>
<accession>A0A9W9MGM7</accession>
<evidence type="ECO:0000313" key="1">
    <source>
        <dbReference type="EMBL" id="KAJ5200934.1"/>
    </source>
</evidence>
<name>A0A9W9MGM7_9EURO</name>
<protein>
    <submittedName>
        <fullName evidence="1">Uncharacterized protein</fullName>
    </submittedName>
</protein>